<sequence length="59" mass="6781">IADNDSDEGREANRRIEFHLIKPEPVKERQTGLESLEEQGEEEQADNETEQGEPTDEQN</sequence>
<evidence type="ECO:0000259" key="3">
    <source>
        <dbReference type="PROSITE" id="PS51123"/>
    </source>
</evidence>
<dbReference type="AlphaFoldDB" id="A0A348WDR3"/>
<name>A0A348WDR3_9RHOB</name>
<accession>A0A348WDR3</accession>
<reference evidence="4 5" key="1">
    <citation type="journal article" date="2018" name="Nat. Biotechnol.">
        <title>A standardized bacterial taxonomy based on genome phylogeny substantially revises the tree of life.</title>
        <authorList>
            <person name="Parks D.H."/>
            <person name="Chuvochina M."/>
            <person name="Waite D.W."/>
            <person name="Rinke C."/>
            <person name="Skarshewski A."/>
            <person name="Chaumeil P.A."/>
            <person name="Hugenholtz P."/>
        </authorList>
    </citation>
    <scope>NUCLEOTIDE SEQUENCE [LARGE SCALE GENOMIC DNA]</scope>
    <source>
        <strain evidence="4">UBA9169</strain>
    </source>
</reference>
<dbReference type="GO" id="GO:0016020">
    <property type="term" value="C:membrane"/>
    <property type="evidence" value="ECO:0007669"/>
    <property type="project" value="UniProtKB-UniRule"/>
</dbReference>
<organism evidence="4 5">
    <name type="scientific">Roseovarius nubinhibens</name>
    <dbReference type="NCBI Taxonomy" id="314263"/>
    <lineage>
        <taxon>Bacteria</taxon>
        <taxon>Pseudomonadati</taxon>
        <taxon>Pseudomonadota</taxon>
        <taxon>Alphaproteobacteria</taxon>
        <taxon>Rhodobacterales</taxon>
        <taxon>Roseobacteraceae</taxon>
        <taxon>Roseovarius</taxon>
    </lineage>
</organism>
<evidence type="ECO:0000313" key="4">
    <source>
        <dbReference type="EMBL" id="HAR52675.1"/>
    </source>
</evidence>
<gene>
    <name evidence="4" type="ORF">DCS45_12490</name>
</gene>
<feature type="non-terminal residue" evidence="4">
    <location>
        <position position="1"/>
    </location>
</feature>
<feature type="compositionally biased region" description="Acidic residues" evidence="2">
    <location>
        <begin position="35"/>
        <end position="59"/>
    </location>
</feature>
<comment type="caution">
    <text evidence="4">The sequence shown here is derived from an EMBL/GenBank/DDBJ whole genome shotgun (WGS) entry which is preliminary data.</text>
</comment>
<evidence type="ECO:0000256" key="1">
    <source>
        <dbReference type="PROSITE-ProRule" id="PRU00473"/>
    </source>
</evidence>
<keyword evidence="1" id="KW-0472">Membrane</keyword>
<feature type="compositionally biased region" description="Basic and acidic residues" evidence="2">
    <location>
        <begin position="7"/>
        <end position="31"/>
    </location>
</feature>
<evidence type="ECO:0000313" key="5">
    <source>
        <dbReference type="Proteomes" id="UP000264719"/>
    </source>
</evidence>
<feature type="domain" description="OmpA-like" evidence="3">
    <location>
        <begin position="1"/>
        <end position="24"/>
    </location>
</feature>
<dbReference type="EMBL" id="DMVW01000121">
    <property type="protein sequence ID" value="HAR52675.1"/>
    <property type="molecule type" value="Genomic_DNA"/>
</dbReference>
<proteinExistence type="predicted"/>
<evidence type="ECO:0000256" key="2">
    <source>
        <dbReference type="SAM" id="MobiDB-lite"/>
    </source>
</evidence>
<feature type="region of interest" description="Disordered" evidence="2">
    <location>
        <begin position="1"/>
        <end position="59"/>
    </location>
</feature>
<dbReference type="Proteomes" id="UP000264719">
    <property type="component" value="Unassembled WGS sequence"/>
</dbReference>
<dbReference type="PROSITE" id="PS51123">
    <property type="entry name" value="OMPA_2"/>
    <property type="match status" value="1"/>
</dbReference>
<protein>
    <recommendedName>
        <fullName evidence="3">OmpA-like domain-containing protein</fullName>
    </recommendedName>
</protein>
<dbReference type="InterPro" id="IPR006665">
    <property type="entry name" value="OmpA-like"/>
</dbReference>